<evidence type="ECO:0008006" key="4">
    <source>
        <dbReference type="Google" id="ProtNLM"/>
    </source>
</evidence>
<feature type="coiled-coil region" evidence="1">
    <location>
        <begin position="161"/>
        <end position="195"/>
    </location>
</feature>
<dbReference type="EMBL" id="CP002028">
    <property type="protein sequence ID" value="ADG81936.1"/>
    <property type="molecule type" value="Genomic_DNA"/>
</dbReference>
<proteinExistence type="predicted"/>
<dbReference type="STRING" id="635013.TherJR_1071"/>
<keyword evidence="1" id="KW-0175">Coiled coil</keyword>
<dbReference type="InterPro" id="IPR025503">
    <property type="entry name" value="DUF4391"/>
</dbReference>
<gene>
    <name evidence="2" type="ordered locus">TherJR_1071</name>
</gene>
<protein>
    <recommendedName>
        <fullName evidence="4">Methyl-accepting chemotaxis protein</fullName>
    </recommendedName>
</protein>
<dbReference type="AlphaFoldDB" id="D5XE65"/>
<reference evidence="2 3" key="1">
    <citation type="submission" date="2010-05" db="EMBL/GenBank/DDBJ databases">
        <title>Complete sequence of Thermincola sp. JR.</title>
        <authorList>
            <consortium name="US DOE Joint Genome Institute"/>
            <person name="Lucas S."/>
            <person name="Copeland A."/>
            <person name="Lapidus A."/>
            <person name="Cheng J.-F."/>
            <person name="Bruce D."/>
            <person name="Goodwin L."/>
            <person name="Pitluck S."/>
            <person name="Chertkov O."/>
            <person name="Detter J.C."/>
            <person name="Han C."/>
            <person name="Tapia R."/>
            <person name="Land M."/>
            <person name="Hauser L."/>
            <person name="Kyrpides N."/>
            <person name="Mikhailova N."/>
            <person name="Hazen T.C."/>
            <person name="Woyke T."/>
        </authorList>
    </citation>
    <scope>NUCLEOTIDE SEQUENCE [LARGE SCALE GENOMIC DNA]</scope>
    <source>
        <strain evidence="2 3">JR</strain>
    </source>
</reference>
<evidence type="ECO:0000313" key="3">
    <source>
        <dbReference type="Proteomes" id="UP000002377"/>
    </source>
</evidence>
<keyword evidence="3" id="KW-1185">Reference proteome</keyword>
<accession>D5XE65</accession>
<dbReference type="KEGG" id="tjr:TherJR_1071"/>
<dbReference type="HOGENOM" id="CLU_084466_0_0_9"/>
<name>D5XE65_THEPJ</name>
<organism evidence="2 3">
    <name type="scientific">Thermincola potens (strain JR)</name>
    <dbReference type="NCBI Taxonomy" id="635013"/>
    <lineage>
        <taxon>Bacteria</taxon>
        <taxon>Bacillati</taxon>
        <taxon>Bacillota</taxon>
        <taxon>Clostridia</taxon>
        <taxon>Eubacteriales</taxon>
        <taxon>Thermincolaceae</taxon>
        <taxon>Thermincola</taxon>
    </lineage>
</organism>
<dbReference type="RefSeq" id="WP_013119955.1">
    <property type="nucleotide sequence ID" value="NC_014152.1"/>
</dbReference>
<evidence type="ECO:0000313" key="2">
    <source>
        <dbReference type="EMBL" id="ADG81936.1"/>
    </source>
</evidence>
<dbReference type="eggNOG" id="ENOG502ZBPR">
    <property type="taxonomic scope" value="Bacteria"/>
</dbReference>
<dbReference type="Proteomes" id="UP000002377">
    <property type="component" value="Chromosome"/>
</dbReference>
<dbReference type="Pfam" id="PF14335">
    <property type="entry name" value="DUF4391"/>
    <property type="match status" value="1"/>
</dbReference>
<sequence>MFNLPDRTLYNRRIPKNKFYEKLKANTKLKDLFVEQVDYIVWKHKLSKDTVNLEPTEDVQEIQVFEIHLKQRDLSREILENIDKAIPYPIIHVLIYQNLAKFAVAYKQRNRNNEDRAVIRSYYESDWQPIKQISVNLLQGLDLQATYENFIRSLMSVDTGADEELSDVVRRQEEIERLTRECARLEARIKSERQFNRKVELNMELQKKRKELISFGVNPAQ</sequence>
<dbReference type="OrthoDB" id="9805811at2"/>
<evidence type="ECO:0000256" key="1">
    <source>
        <dbReference type="SAM" id="Coils"/>
    </source>
</evidence>